<feature type="compositionally biased region" description="Basic and acidic residues" evidence="1">
    <location>
        <begin position="264"/>
        <end position="274"/>
    </location>
</feature>
<dbReference type="PANTHER" id="PTHR31014">
    <property type="entry name" value="MITOCHONDRIAL TRANSLATION SYSTEM COMPONENT PET127-RELATED"/>
    <property type="match status" value="1"/>
</dbReference>
<dbReference type="GO" id="GO:0005740">
    <property type="term" value="C:mitochondrial envelope"/>
    <property type="evidence" value="ECO:0007669"/>
    <property type="project" value="TreeGrafter"/>
</dbReference>
<feature type="compositionally biased region" description="Polar residues" evidence="1">
    <location>
        <begin position="942"/>
        <end position="953"/>
    </location>
</feature>
<dbReference type="OrthoDB" id="10249045at2759"/>
<name>A0A8T9BXH9_9HELO</name>
<feature type="region of interest" description="Disordered" evidence="1">
    <location>
        <begin position="1"/>
        <end position="164"/>
    </location>
</feature>
<keyword evidence="3" id="KW-1185">Reference proteome</keyword>
<dbReference type="Pfam" id="PF08634">
    <property type="entry name" value="Pet127"/>
    <property type="match status" value="1"/>
</dbReference>
<feature type="region of interest" description="Disordered" evidence="1">
    <location>
        <begin position="794"/>
        <end position="971"/>
    </location>
</feature>
<feature type="compositionally biased region" description="Basic and acidic residues" evidence="1">
    <location>
        <begin position="822"/>
        <end position="833"/>
    </location>
</feature>
<feature type="compositionally biased region" description="Basic and acidic residues" evidence="1">
    <location>
        <begin position="116"/>
        <end position="126"/>
    </location>
</feature>
<feature type="compositionally biased region" description="Basic and acidic residues" evidence="1">
    <location>
        <begin position="71"/>
        <end position="82"/>
    </location>
</feature>
<dbReference type="PANTHER" id="PTHR31014:SF0">
    <property type="entry name" value="MITOCHONDRIAL TRANSLATION SYSTEM COMPONENT PET127-RELATED"/>
    <property type="match status" value="1"/>
</dbReference>
<dbReference type="InterPro" id="IPR013943">
    <property type="entry name" value="Pet127"/>
</dbReference>
<evidence type="ECO:0000313" key="2">
    <source>
        <dbReference type="EMBL" id="TVY55911.1"/>
    </source>
</evidence>
<accession>A0A8T9BXH9</accession>
<gene>
    <name evidence="2" type="primary">pet127</name>
    <name evidence="2" type="ORF">LSUE1_G010370</name>
</gene>
<feature type="compositionally biased region" description="Acidic residues" evidence="1">
    <location>
        <begin position="882"/>
        <end position="899"/>
    </location>
</feature>
<comment type="caution">
    <text evidence="2">The sequence shown here is derived from an EMBL/GenBank/DDBJ whole genome shotgun (WGS) entry which is preliminary data.</text>
</comment>
<feature type="compositionally biased region" description="Acidic residues" evidence="1">
    <location>
        <begin position="798"/>
        <end position="821"/>
    </location>
</feature>
<evidence type="ECO:0000313" key="3">
    <source>
        <dbReference type="Proteomes" id="UP000469558"/>
    </source>
</evidence>
<feature type="compositionally biased region" description="Polar residues" evidence="1">
    <location>
        <begin position="131"/>
        <end position="152"/>
    </location>
</feature>
<sequence length="1086" mass="122064">KEVKKVKEDKKDVKKNDKEGDAVKEVKDSKKKGAAKDTENETAAKASKKEATAKTSKKKGADKPSQNKRSAGKDSKKEKEDGVDSELEAALQKLGEKPTVGNTGRMTRRSRRDKRTRAEMKIEKAAAVEVLSTTKQATSSASDIAAKTSTPKASEKKKRKKAVPAIEIPSTQEQAATSASDITAKIREIGADAFREVLIRAIQEQAANEEKTSLPGTPNTVSEVAIQSNRKPASSDNDQSEVLKKLRKSVTSRLAPVTKGRAGRSREISLKEAMTKPTISRTRSKDKSPIRRLISRGPNMKPITRVRSVISSSATPDRQSSMAQEYARRVLDTDGKPRRVEVRMVSGSDDRQDALSHGVDPEVEHEIETINAASLELVPVQQEKLNVPSLSYGLERVLFNPGVYQLQDPRSRVFNFDPYLQTIMPVNEFDFTLLKKFVTSSRDLALRAVAKAEEKKYTGSTSSMTSALSHFHYLLSQWRPINPGVMSRDFPAPFDSFTVLQRAPTALFLRYNDGVYAIDADKEYDTASVLSMLGQSMEKLLTLSTDEFEQYRKNHENPPSEEQRNKDEAFHYTTMGDFLMRSQLDAYDPRIPGTGMFDLKTRAVVSIRMDTSEYEQGSGYQILHRHGEWESFEREYYDMIRAAFLKYSLQVRMGRMDGIFVAFHNTERIFGFQYISLPEMDFALHGTDDVTLGDSEFRLSLSLLNRVLDRATTRFPKQSLRLHFETRGSTGDEEPAYMYAFAEPIEEKTIEKIQSSQKGKIEKFERDVLGLEPEKDEQARLREWDDLQAKVEASIEFDQNDQGETGVEDEYTHEEGEEDNEIHDAIEEGHEESQLEPFEEAQHDLEQSESDAEIAAAEEIILEDDADQDQENAPEEANALEGQEETSALEDNATEEIVDEDHSAGPEESASVETEEPEVEDPVSTEMEEPELEETTPEQHLEASSSDMDNNPTDDSAASAAQESMEADAMSAAPKPLLAMYLTIKNKVNGDYVPRPEKLSSDDDWELEYAIAEIPDETKARKLLEGLRKRRSDVLARARDDGQFSAYNSRYLQSIRKISNRGRSLRTAMDKKERDLPVKVLDDAPI</sequence>
<proteinExistence type="predicted"/>
<feature type="compositionally biased region" description="Acidic residues" evidence="1">
    <location>
        <begin position="913"/>
        <end position="936"/>
    </location>
</feature>
<reference evidence="2 3" key="1">
    <citation type="submission" date="2018-05" db="EMBL/GenBank/DDBJ databases">
        <title>Genome sequencing and assembly of the regulated plant pathogen Lachnellula willkommii and related sister species for the development of diagnostic species identification markers.</title>
        <authorList>
            <person name="Giroux E."/>
            <person name="Bilodeau G."/>
        </authorList>
    </citation>
    <scope>NUCLEOTIDE SEQUENCE [LARGE SCALE GENOMIC DNA]</scope>
    <source>
        <strain evidence="2 3">CBS 268.59</strain>
    </source>
</reference>
<feature type="compositionally biased region" description="Basic residues" evidence="1">
    <location>
        <begin position="106"/>
        <end position="115"/>
    </location>
</feature>
<dbReference type="EMBL" id="QGMK01002806">
    <property type="protein sequence ID" value="TVY55911.1"/>
    <property type="molecule type" value="Genomic_DNA"/>
</dbReference>
<dbReference type="AlphaFoldDB" id="A0A8T9BXH9"/>
<evidence type="ECO:0000256" key="1">
    <source>
        <dbReference type="SAM" id="MobiDB-lite"/>
    </source>
</evidence>
<feature type="compositionally biased region" description="Acidic residues" evidence="1">
    <location>
        <begin position="860"/>
        <end position="874"/>
    </location>
</feature>
<protein>
    <submittedName>
        <fullName evidence="2">mRNA degradation protein</fullName>
    </submittedName>
</protein>
<feature type="non-terminal residue" evidence="2">
    <location>
        <position position="1086"/>
    </location>
</feature>
<feature type="compositionally biased region" description="Low complexity" evidence="1">
    <location>
        <begin position="954"/>
        <end position="971"/>
    </location>
</feature>
<feature type="compositionally biased region" description="Basic and acidic residues" evidence="1">
    <location>
        <begin position="1"/>
        <end position="28"/>
    </location>
</feature>
<feature type="region of interest" description="Disordered" evidence="1">
    <location>
        <begin position="252"/>
        <end position="298"/>
    </location>
</feature>
<feature type="non-terminal residue" evidence="2">
    <location>
        <position position="1"/>
    </location>
</feature>
<organism evidence="2 3">
    <name type="scientific">Lachnellula suecica</name>
    <dbReference type="NCBI Taxonomy" id="602035"/>
    <lineage>
        <taxon>Eukaryota</taxon>
        <taxon>Fungi</taxon>
        <taxon>Dikarya</taxon>
        <taxon>Ascomycota</taxon>
        <taxon>Pezizomycotina</taxon>
        <taxon>Leotiomycetes</taxon>
        <taxon>Helotiales</taxon>
        <taxon>Lachnaceae</taxon>
        <taxon>Lachnellula</taxon>
    </lineage>
</organism>
<dbReference type="GO" id="GO:0000964">
    <property type="term" value="P:mitochondrial RNA 5'-end processing"/>
    <property type="evidence" value="ECO:0007669"/>
    <property type="project" value="TreeGrafter"/>
</dbReference>
<dbReference type="Proteomes" id="UP000469558">
    <property type="component" value="Unassembled WGS sequence"/>
</dbReference>